<dbReference type="PANTHER" id="PTHR36204">
    <property type="entry name" value="N-ACETYLMANNOSAMINE-6-PHOSPHATE 2-EPIMERASE-RELATED"/>
    <property type="match status" value="1"/>
</dbReference>
<evidence type="ECO:0000256" key="7">
    <source>
        <dbReference type="ARBA" id="ARBA00023277"/>
    </source>
</evidence>
<dbReference type="Pfam" id="PF04131">
    <property type="entry name" value="NanE"/>
    <property type="match status" value="1"/>
</dbReference>
<keyword evidence="7" id="KW-0119">Carbohydrate metabolism</keyword>
<gene>
    <name evidence="8" type="ORF">B5G02_01880</name>
</gene>
<keyword evidence="9" id="KW-1185">Reference proteome</keyword>
<dbReference type="GO" id="GO:0019262">
    <property type="term" value="P:N-acetylneuraminate catabolic process"/>
    <property type="evidence" value="ECO:0007669"/>
    <property type="project" value="UniProtKB-UniPathway"/>
</dbReference>
<dbReference type="UniPathway" id="UPA00629">
    <property type="reaction ID" value="UER00682"/>
</dbReference>
<dbReference type="NCBIfam" id="NF002231">
    <property type="entry name" value="PRK01130.1"/>
    <property type="match status" value="1"/>
</dbReference>
<dbReference type="EC" id="5.1.3.9" evidence="5"/>
<evidence type="ECO:0000256" key="5">
    <source>
        <dbReference type="ARBA" id="ARBA00013180"/>
    </source>
</evidence>
<dbReference type="EMBL" id="NFIE01000003">
    <property type="protein sequence ID" value="OUN89523.1"/>
    <property type="molecule type" value="Genomic_DNA"/>
</dbReference>
<dbReference type="Proteomes" id="UP000195781">
    <property type="component" value="Unassembled WGS sequence"/>
</dbReference>
<comment type="function">
    <text evidence="2">Converts N-acetylmannosamine-6-phosphate (ManNAc-6-P) to N-acetylglucosamine-6-phosphate (GlcNAc-6-P).</text>
</comment>
<reference evidence="9" key="1">
    <citation type="submission" date="2017-04" db="EMBL/GenBank/DDBJ databases">
        <title>Function of individual gut microbiota members based on whole genome sequencing of pure cultures obtained from chicken caecum.</title>
        <authorList>
            <person name="Medvecky M."/>
            <person name="Cejkova D."/>
            <person name="Polansky O."/>
            <person name="Karasova D."/>
            <person name="Kubasova T."/>
            <person name="Cizek A."/>
            <person name="Rychlik I."/>
        </authorList>
    </citation>
    <scope>NUCLEOTIDE SEQUENCE [LARGE SCALE GENOMIC DNA]</scope>
    <source>
        <strain evidence="9">An5</strain>
    </source>
</reference>
<name>A0A1Y3XVE4_9ACTN</name>
<evidence type="ECO:0000256" key="2">
    <source>
        <dbReference type="ARBA" id="ARBA00002147"/>
    </source>
</evidence>
<dbReference type="AlphaFoldDB" id="A0A1Y3XVE4"/>
<dbReference type="InterPro" id="IPR007260">
    <property type="entry name" value="NanE"/>
</dbReference>
<dbReference type="InterPro" id="IPR013785">
    <property type="entry name" value="Aldolase_TIM"/>
</dbReference>
<evidence type="ECO:0000313" key="8">
    <source>
        <dbReference type="EMBL" id="OUN89523.1"/>
    </source>
</evidence>
<dbReference type="GO" id="GO:0005829">
    <property type="term" value="C:cytosol"/>
    <property type="evidence" value="ECO:0007669"/>
    <property type="project" value="TreeGrafter"/>
</dbReference>
<dbReference type="RefSeq" id="WP_094334964.1">
    <property type="nucleotide sequence ID" value="NZ_NFIE01000003.1"/>
</dbReference>
<accession>A0A1Y3XVE4</accession>
<protein>
    <recommendedName>
        <fullName evidence="5">N-acylglucosamine-6-phosphate 2-epimerase</fullName>
        <ecNumber evidence="5">5.1.3.9</ecNumber>
    </recommendedName>
</protein>
<dbReference type="OrthoDB" id="9781704at2"/>
<comment type="caution">
    <text evidence="8">The sequence shown here is derived from an EMBL/GenBank/DDBJ whole genome shotgun (WGS) entry which is preliminary data.</text>
</comment>
<comment type="similarity">
    <text evidence="4">Belongs to the NanE family.</text>
</comment>
<dbReference type="GO" id="GO:0006053">
    <property type="term" value="P:N-acetylmannosamine catabolic process"/>
    <property type="evidence" value="ECO:0007669"/>
    <property type="project" value="TreeGrafter"/>
</dbReference>
<dbReference type="SUPFAM" id="SSF51366">
    <property type="entry name" value="Ribulose-phoshate binding barrel"/>
    <property type="match status" value="1"/>
</dbReference>
<evidence type="ECO:0000256" key="4">
    <source>
        <dbReference type="ARBA" id="ARBA00007439"/>
    </source>
</evidence>
<evidence type="ECO:0000313" key="9">
    <source>
        <dbReference type="Proteomes" id="UP000195781"/>
    </source>
</evidence>
<comment type="catalytic activity">
    <reaction evidence="1">
        <text>an N-acyl-D-glucosamine 6-phosphate = an N-acyl-D-mannosamine 6-phosphate</text>
        <dbReference type="Rhea" id="RHEA:23932"/>
        <dbReference type="ChEBI" id="CHEBI:57599"/>
        <dbReference type="ChEBI" id="CHEBI:57666"/>
        <dbReference type="EC" id="5.1.3.9"/>
    </reaction>
</comment>
<dbReference type="InterPro" id="IPR011060">
    <property type="entry name" value="RibuloseP-bd_barrel"/>
</dbReference>
<organism evidence="8 9">
    <name type="scientific">[Collinsella] massiliensis</name>
    <dbReference type="NCBI Taxonomy" id="1232426"/>
    <lineage>
        <taxon>Bacteria</taxon>
        <taxon>Bacillati</taxon>
        <taxon>Actinomycetota</taxon>
        <taxon>Coriobacteriia</taxon>
        <taxon>Coriobacteriales</taxon>
        <taxon>Coriobacteriaceae</taxon>
        <taxon>Enorma</taxon>
    </lineage>
</organism>
<dbReference type="Gene3D" id="3.20.20.70">
    <property type="entry name" value="Aldolase class I"/>
    <property type="match status" value="1"/>
</dbReference>
<dbReference type="PANTHER" id="PTHR36204:SF1">
    <property type="entry name" value="N-ACETYLMANNOSAMINE-6-PHOSPHATE 2-EPIMERASE-RELATED"/>
    <property type="match status" value="1"/>
</dbReference>
<sequence length="237" mass="25504">MKEVVERLRGGLIVSCQAYEDSPLYGAENMARMARCAEVGGACGVRACWPQDIRAVRAATSLPIVGINKRFGDGDPLDDIFITPTFDAAAEVIEAGCDIVGIDCTIRPSRQVDELVALLRAVNERYPHVAIMADLATVDEAVTVAETGCVDIISTTLAGYTRQSQDRACAGPDVRTLREIKAAVDLPVNGEGRIWELADLDAVIQAGADMVTIGSAVTRPNLITERFARENKRLRSS</sequence>
<dbReference type="GO" id="GO:0047465">
    <property type="term" value="F:N-acylglucosamine-6-phosphate 2-epimerase activity"/>
    <property type="evidence" value="ECO:0007669"/>
    <property type="project" value="UniProtKB-EC"/>
</dbReference>
<proteinExistence type="inferred from homology"/>
<evidence type="ECO:0000256" key="6">
    <source>
        <dbReference type="ARBA" id="ARBA00023235"/>
    </source>
</evidence>
<comment type="pathway">
    <text evidence="3">Amino-sugar metabolism; N-acetylneuraminate degradation; D-fructose 6-phosphate from N-acetylneuraminate: step 3/5.</text>
</comment>
<keyword evidence="6" id="KW-0413">Isomerase</keyword>
<evidence type="ECO:0000256" key="1">
    <source>
        <dbReference type="ARBA" id="ARBA00000056"/>
    </source>
</evidence>
<evidence type="ECO:0000256" key="3">
    <source>
        <dbReference type="ARBA" id="ARBA00005081"/>
    </source>
</evidence>